<dbReference type="PIRSF" id="PIRSF028451">
    <property type="entry name" value="UCP028451"/>
    <property type="match status" value="1"/>
</dbReference>
<gene>
    <name evidence="1" type="ORF">EV384_4069</name>
</gene>
<sequence>MRRTTEAPIAHASTIPPTTGPRDTLGIVVFKGWPAEALEFYEGLAADNSKTYWTAHKTIYDDQVRAPMTELLAELEPEFGKGKIFRPNRDVRFNADKSPYKTAIGAVLEHRGYVQLSADGLAAGNGMWMMATDQLERYRRAVADDASGGDLQGIIAEIERHRIEVGGHEALKTAPRGYPRDHPRVDLLRNKGLVAWKQWPVASWLGTAAAKRRIVEFLHTTRPLGDWLDRHVGPSTIPARER</sequence>
<evidence type="ECO:0000313" key="2">
    <source>
        <dbReference type="Proteomes" id="UP000294114"/>
    </source>
</evidence>
<dbReference type="PANTHER" id="PTHR36452:SF1">
    <property type="entry name" value="DUF2461 DOMAIN-CONTAINING PROTEIN"/>
    <property type="match status" value="1"/>
</dbReference>
<dbReference type="Proteomes" id="UP000294114">
    <property type="component" value="Unassembled WGS sequence"/>
</dbReference>
<dbReference type="NCBIfam" id="TIGR02453">
    <property type="entry name" value="TIGR02453 family protein"/>
    <property type="match status" value="1"/>
</dbReference>
<dbReference type="EMBL" id="SHLD01000001">
    <property type="protein sequence ID" value="RZU75524.1"/>
    <property type="molecule type" value="Genomic_DNA"/>
</dbReference>
<dbReference type="AlphaFoldDB" id="A0A4Q8BCE1"/>
<evidence type="ECO:0000313" key="1">
    <source>
        <dbReference type="EMBL" id="RZU75524.1"/>
    </source>
</evidence>
<reference evidence="1 2" key="1">
    <citation type="submission" date="2019-02" db="EMBL/GenBank/DDBJ databases">
        <title>Sequencing the genomes of 1000 actinobacteria strains.</title>
        <authorList>
            <person name="Klenk H.-P."/>
        </authorList>
    </citation>
    <scope>NUCLEOTIDE SEQUENCE [LARGE SCALE GENOMIC DNA]</scope>
    <source>
        <strain evidence="1 2">DSM 45612</strain>
    </source>
</reference>
<protein>
    <submittedName>
        <fullName evidence="1">Uncharacterized protein (TIGR02453 family)</fullName>
    </submittedName>
</protein>
<dbReference type="Pfam" id="PF09365">
    <property type="entry name" value="DUF2461"/>
    <property type="match status" value="1"/>
</dbReference>
<name>A0A4Q8BCE1_9ACTN</name>
<accession>A0A4Q8BCE1</accession>
<keyword evidence="2" id="KW-1185">Reference proteome</keyword>
<organism evidence="1 2">
    <name type="scientific">Micromonospora kangleipakensis</name>
    <dbReference type="NCBI Taxonomy" id="1077942"/>
    <lineage>
        <taxon>Bacteria</taxon>
        <taxon>Bacillati</taxon>
        <taxon>Actinomycetota</taxon>
        <taxon>Actinomycetes</taxon>
        <taxon>Micromonosporales</taxon>
        <taxon>Micromonosporaceae</taxon>
        <taxon>Micromonospora</taxon>
    </lineage>
</organism>
<dbReference type="PANTHER" id="PTHR36452">
    <property type="entry name" value="CHROMOSOME 12, WHOLE GENOME SHOTGUN SEQUENCE"/>
    <property type="match status" value="1"/>
</dbReference>
<dbReference type="RefSeq" id="WP_242624171.1">
    <property type="nucleotide sequence ID" value="NZ_SHLD01000001.1"/>
</dbReference>
<dbReference type="InterPro" id="IPR012808">
    <property type="entry name" value="CHP02453"/>
</dbReference>
<proteinExistence type="predicted"/>
<comment type="caution">
    <text evidence="1">The sequence shown here is derived from an EMBL/GenBank/DDBJ whole genome shotgun (WGS) entry which is preliminary data.</text>
</comment>
<dbReference type="InterPro" id="IPR015996">
    <property type="entry name" value="UCP028451"/>
</dbReference>